<protein>
    <recommendedName>
        <fullName evidence="4">C3HC-type domain-containing protein</fullName>
    </recommendedName>
</protein>
<dbReference type="EMBL" id="KV784373">
    <property type="protein sequence ID" value="OEU10055.1"/>
    <property type="molecule type" value="Genomic_DNA"/>
</dbReference>
<dbReference type="Pfam" id="PF07967">
    <property type="entry name" value="zf-C3HC"/>
    <property type="match status" value="1"/>
</dbReference>
<evidence type="ECO:0000313" key="5">
    <source>
        <dbReference type="EMBL" id="OEU10055.1"/>
    </source>
</evidence>
<dbReference type="OrthoDB" id="47511at2759"/>
<dbReference type="Proteomes" id="UP000095751">
    <property type="component" value="Unassembled WGS sequence"/>
</dbReference>
<comment type="subcellular location">
    <subcellularLocation>
        <location evidence="1">Nucleus</location>
    </subcellularLocation>
</comment>
<evidence type="ECO:0000256" key="3">
    <source>
        <dbReference type="SAM" id="MobiDB-lite"/>
    </source>
</evidence>
<dbReference type="InterPro" id="IPR012935">
    <property type="entry name" value="NuBaID_N"/>
</dbReference>
<reference evidence="5 6" key="1">
    <citation type="submission" date="2016-09" db="EMBL/GenBank/DDBJ databases">
        <title>Extensive genetic diversity and differential bi-allelic expression allows diatom success in the polar Southern Ocean.</title>
        <authorList>
            <consortium name="DOE Joint Genome Institute"/>
            <person name="Mock T."/>
            <person name="Otillar R.P."/>
            <person name="Strauss J."/>
            <person name="Dupont C."/>
            <person name="Frickenhaus S."/>
            <person name="Maumus F."/>
            <person name="Mcmullan M."/>
            <person name="Sanges R."/>
            <person name="Schmutz J."/>
            <person name="Toseland A."/>
            <person name="Valas R."/>
            <person name="Veluchamy A."/>
            <person name="Ward B.J."/>
            <person name="Allen A."/>
            <person name="Barry K."/>
            <person name="Falciatore A."/>
            <person name="Ferrante M."/>
            <person name="Fortunato A.E."/>
            <person name="Gloeckner G."/>
            <person name="Gruber A."/>
            <person name="Hipkin R."/>
            <person name="Janech M."/>
            <person name="Kroth P."/>
            <person name="Leese F."/>
            <person name="Lindquist E."/>
            <person name="Lyon B.R."/>
            <person name="Martin J."/>
            <person name="Mayer C."/>
            <person name="Parker M."/>
            <person name="Quesneville H."/>
            <person name="Raymond J."/>
            <person name="Uhlig C."/>
            <person name="Valentin K.U."/>
            <person name="Worden A.Z."/>
            <person name="Armbrust E.V."/>
            <person name="Bowler C."/>
            <person name="Green B."/>
            <person name="Moulton V."/>
            <person name="Van Oosterhout C."/>
            <person name="Grigoriev I."/>
        </authorList>
    </citation>
    <scope>NUCLEOTIDE SEQUENCE [LARGE SCALE GENOMIC DNA]</scope>
    <source>
        <strain evidence="5 6">CCMP1102</strain>
    </source>
</reference>
<keyword evidence="2" id="KW-0539">Nucleus</keyword>
<dbReference type="GO" id="GO:0005634">
    <property type="term" value="C:nucleus"/>
    <property type="evidence" value="ECO:0007669"/>
    <property type="project" value="UniProtKB-SubCell"/>
</dbReference>
<name>A0A1E7EW89_9STRA</name>
<dbReference type="AlphaFoldDB" id="A0A1E7EW89"/>
<evidence type="ECO:0000313" key="6">
    <source>
        <dbReference type="Proteomes" id="UP000095751"/>
    </source>
</evidence>
<gene>
    <name evidence="5" type="ORF">FRACYDRAFT_271186</name>
</gene>
<dbReference type="GO" id="GO:0008270">
    <property type="term" value="F:zinc ion binding"/>
    <property type="evidence" value="ECO:0007669"/>
    <property type="project" value="InterPro"/>
</dbReference>
<evidence type="ECO:0000256" key="1">
    <source>
        <dbReference type="ARBA" id="ARBA00004123"/>
    </source>
</evidence>
<feature type="compositionally biased region" description="Polar residues" evidence="3">
    <location>
        <begin position="1"/>
        <end position="11"/>
    </location>
</feature>
<accession>A0A1E7EW89</accession>
<dbReference type="InParanoid" id="A0A1E7EW89"/>
<feature type="compositionally biased region" description="Polar residues" evidence="3">
    <location>
        <begin position="21"/>
        <end position="33"/>
    </location>
</feature>
<proteinExistence type="predicted"/>
<feature type="region of interest" description="Disordered" evidence="3">
    <location>
        <begin position="1"/>
        <end position="40"/>
    </location>
</feature>
<evidence type="ECO:0000259" key="4">
    <source>
        <dbReference type="Pfam" id="PF07967"/>
    </source>
</evidence>
<dbReference type="KEGG" id="fcy:FRACYDRAFT_271186"/>
<sequence>MMTSMDNNNHAVRQKAADGGSSISNNRTNTVGNINEDDGSDKIMTILNKTRELSSLSDRQEYEKRVLTFQASTYYAKPACLSPLFCARFG</sequence>
<feature type="domain" description="C3HC-type" evidence="4">
    <location>
        <begin position="58"/>
        <end position="90"/>
    </location>
</feature>
<organism evidence="5 6">
    <name type="scientific">Fragilariopsis cylindrus CCMP1102</name>
    <dbReference type="NCBI Taxonomy" id="635003"/>
    <lineage>
        <taxon>Eukaryota</taxon>
        <taxon>Sar</taxon>
        <taxon>Stramenopiles</taxon>
        <taxon>Ochrophyta</taxon>
        <taxon>Bacillariophyta</taxon>
        <taxon>Bacillariophyceae</taxon>
        <taxon>Bacillariophycidae</taxon>
        <taxon>Bacillariales</taxon>
        <taxon>Bacillariaceae</taxon>
        <taxon>Fragilariopsis</taxon>
    </lineage>
</organism>
<evidence type="ECO:0000256" key="2">
    <source>
        <dbReference type="ARBA" id="ARBA00023242"/>
    </source>
</evidence>
<keyword evidence="6" id="KW-1185">Reference proteome</keyword>